<name>A0A450UJW4_9GAMM</name>
<sequence length="346" mass="39068">MTALFSNFDPDFASFLTRNASTDNPHYWPVARNFLLDERISLQRAESYRNHGAVAEHESMGKWIDGHNAYLEEEVFIPCDDSKPEPPENIHPEDPEVCPDTFRLPVLSSSLANTLTSDLIRVQKISSFEHALNESPETVLTLATGTLAKDQRASQELENLFQQFASVRNWQPVFAGIWEDLSDLFGEAPEGDSPGWADALRDRLGLYTYDPKQSGTPKKINPIHVLIFRYPIAAVPRLSSLGDRSRPLTVPCVLDGEFSHAFCPSPRESDTGHTMDLVGADSCDNLTREVLHPAMRLRAKHLFRVSSITRPIDPSAIREQRGLHLTYLRERFGRSEYGRHTDEDLL</sequence>
<proteinExistence type="predicted"/>
<gene>
    <name evidence="1" type="ORF">BECKLFY1418B_GA0070995_103919</name>
</gene>
<organism evidence="1">
    <name type="scientific">Candidatus Kentrum sp. LFY</name>
    <dbReference type="NCBI Taxonomy" id="2126342"/>
    <lineage>
        <taxon>Bacteria</taxon>
        <taxon>Pseudomonadati</taxon>
        <taxon>Pseudomonadota</taxon>
        <taxon>Gammaproteobacteria</taxon>
        <taxon>Candidatus Kentrum</taxon>
    </lineage>
</organism>
<reference evidence="1" key="1">
    <citation type="submission" date="2019-02" db="EMBL/GenBank/DDBJ databases">
        <authorList>
            <person name="Gruber-Vodicka R. H."/>
            <person name="Seah K. B. B."/>
        </authorList>
    </citation>
    <scope>NUCLEOTIDE SEQUENCE</scope>
    <source>
        <strain evidence="1">BECK_M7</strain>
    </source>
</reference>
<evidence type="ECO:0000313" key="1">
    <source>
        <dbReference type="EMBL" id="VFJ92852.1"/>
    </source>
</evidence>
<protein>
    <submittedName>
        <fullName evidence="1">Uncharacterized protein</fullName>
    </submittedName>
</protein>
<dbReference type="AlphaFoldDB" id="A0A450UJW4"/>
<accession>A0A450UJW4</accession>
<dbReference type="EMBL" id="CAADFF010000039">
    <property type="protein sequence ID" value="VFJ92852.1"/>
    <property type="molecule type" value="Genomic_DNA"/>
</dbReference>